<evidence type="ECO:0000313" key="2">
    <source>
        <dbReference type="Proteomes" id="UP000176604"/>
    </source>
</evidence>
<dbReference type="Gene3D" id="2.40.70.10">
    <property type="entry name" value="Acid Proteases"/>
    <property type="match status" value="1"/>
</dbReference>
<name>A0A1F7UGF9_9BACT</name>
<dbReference type="AlphaFoldDB" id="A0A1F7UGF9"/>
<protein>
    <recommendedName>
        <fullName evidence="3">Aspartyl protease</fullName>
    </recommendedName>
</protein>
<dbReference type="EMBL" id="MGEF01000061">
    <property type="protein sequence ID" value="OGL77343.1"/>
    <property type="molecule type" value="Genomic_DNA"/>
</dbReference>
<reference evidence="1 2" key="1">
    <citation type="journal article" date="2016" name="Nat. Commun.">
        <title>Thousands of microbial genomes shed light on interconnected biogeochemical processes in an aquifer system.</title>
        <authorList>
            <person name="Anantharaman K."/>
            <person name="Brown C.T."/>
            <person name="Hug L.A."/>
            <person name="Sharon I."/>
            <person name="Castelle C.J."/>
            <person name="Probst A.J."/>
            <person name="Thomas B.C."/>
            <person name="Singh A."/>
            <person name="Wilkins M.J."/>
            <person name="Karaoz U."/>
            <person name="Brodie E.L."/>
            <person name="Williams K.H."/>
            <person name="Hubbard S.S."/>
            <person name="Banfield J.F."/>
        </authorList>
    </citation>
    <scope>NUCLEOTIDE SEQUENCE [LARGE SCALE GENOMIC DNA]</scope>
</reference>
<dbReference type="SUPFAM" id="SSF50630">
    <property type="entry name" value="Acid proteases"/>
    <property type="match status" value="1"/>
</dbReference>
<comment type="caution">
    <text evidence="1">The sequence shown here is derived from an EMBL/GenBank/DDBJ whole genome shotgun (WGS) entry which is preliminary data.</text>
</comment>
<dbReference type="PROSITE" id="PS00141">
    <property type="entry name" value="ASP_PROTEASE"/>
    <property type="match status" value="1"/>
</dbReference>
<dbReference type="InterPro" id="IPR022274">
    <property type="entry name" value="Peptidase_asp_AF0612"/>
</dbReference>
<evidence type="ECO:0008006" key="3">
    <source>
        <dbReference type="Google" id="ProtNLM"/>
    </source>
</evidence>
<accession>A0A1F7UGF9</accession>
<dbReference type="InterPro" id="IPR001969">
    <property type="entry name" value="Aspartic_peptidase_AS"/>
</dbReference>
<dbReference type="GO" id="GO:0006508">
    <property type="term" value="P:proteolysis"/>
    <property type="evidence" value="ECO:0007669"/>
    <property type="project" value="InterPro"/>
</dbReference>
<dbReference type="GO" id="GO:0004190">
    <property type="term" value="F:aspartic-type endopeptidase activity"/>
    <property type="evidence" value="ECO:0007669"/>
    <property type="project" value="InterPro"/>
</dbReference>
<dbReference type="NCBIfam" id="TIGR03698">
    <property type="entry name" value="clan_AA_DTGF"/>
    <property type="match status" value="1"/>
</dbReference>
<evidence type="ECO:0000313" key="1">
    <source>
        <dbReference type="EMBL" id="OGL77343.1"/>
    </source>
</evidence>
<proteinExistence type="predicted"/>
<dbReference type="InterPro" id="IPR021109">
    <property type="entry name" value="Peptidase_aspartic_dom_sf"/>
</dbReference>
<sequence length="118" mass="12991">MGITNATLKMKNPVDPSRIFEGIFLVDTGAQYSVLPRRVWEQLGLKPQRTQKFSLADGTVIERPIGSAFVEFKDVESATQVVLGEEGDSAILGVVTLETFGLVMNPFTRELLPAHLML</sequence>
<dbReference type="Proteomes" id="UP000176604">
    <property type="component" value="Unassembled WGS sequence"/>
</dbReference>
<gene>
    <name evidence="1" type="ORF">A3J43_03050</name>
</gene>
<dbReference type="Pfam" id="PF13975">
    <property type="entry name" value="gag-asp_proteas"/>
    <property type="match status" value="1"/>
</dbReference>
<organism evidence="1 2">
    <name type="scientific">Candidatus Uhrbacteria bacterium RIFCSPHIGHO2_12_FULL_54_23</name>
    <dbReference type="NCBI Taxonomy" id="1802397"/>
    <lineage>
        <taxon>Bacteria</taxon>
        <taxon>Candidatus Uhriibacteriota</taxon>
    </lineage>
</organism>
<dbReference type="CDD" id="cd00303">
    <property type="entry name" value="retropepsin_like"/>
    <property type="match status" value="1"/>
</dbReference>
<dbReference type="STRING" id="1802397.A3J43_03050"/>